<evidence type="ECO:0000313" key="3">
    <source>
        <dbReference type="EMBL" id="KNZ45308.1"/>
    </source>
</evidence>
<reference evidence="3 4" key="1">
    <citation type="submission" date="2015-08" db="EMBL/GenBank/DDBJ databases">
        <title>Next Generation Sequencing and Analysis of the Genome of Puccinia sorghi L Schw, the Causal Agent of Maize Common Rust.</title>
        <authorList>
            <person name="Rochi L."/>
            <person name="Burguener G."/>
            <person name="Darino M."/>
            <person name="Turjanski A."/>
            <person name="Kreff E."/>
            <person name="Dieguez M.J."/>
            <person name="Sacco F."/>
        </authorList>
    </citation>
    <scope>NUCLEOTIDE SEQUENCE [LARGE SCALE GENOMIC DNA]</scope>
    <source>
        <strain evidence="3 4">RO10H11247</strain>
    </source>
</reference>
<dbReference type="Pfam" id="PF20515">
    <property type="entry name" value="2OG-FeII_Oxy_6"/>
    <property type="match status" value="1"/>
</dbReference>
<feature type="transmembrane region" description="Helical" evidence="1">
    <location>
        <begin position="73"/>
        <end position="100"/>
    </location>
</feature>
<dbReference type="InterPro" id="IPR046798">
    <property type="entry name" value="2OG-FeII_Oxy_6"/>
</dbReference>
<dbReference type="Proteomes" id="UP000037035">
    <property type="component" value="Unassembled WGS sequence"/>
</dbReference>
<keyword evidence="1" id="KW-1133">Transmembrane helix</keyword>
<proteinExistence type="predicted"/>
<feature type="non-terminal residue" evidence="3">
    <location>
        <position position="163"/>
    </location>
</feature>
<dbReference type="AlphaFoldDB" id="A0A0L6U9T2"/>
<gene>
    <name evidence="3" type="ORF">VP01_8274g1</name>
</gene>
<dbReference type="EMBL" id="LAVV01013798">
    <property type="protein sequence ID" value="KNZ45308.1"/>
    <property type="molecule type" value="Genomic_DNA"/>
</dbReference>
<accession>A0A0L6U9T2</accession>
<feature type="non-terminal residue" evidence="3">
    <location>
        <position position="1"/>
    </location>
</feature>
<keyword evidence="4" id="KW-1185">Reference proteome</keyword>
<keyword evidence="1" id="KW-0812">Transmembrane</keyword>
<dbReference type="OrthoDB" id="2518877at2759"/>
<evidence type="ECO:0000259" key="2">
    <source>
        <dbReference type="Pfam" id="PF20515"/>
    </source>
</evidence>
<dbReference type="VEuPathDB" id="FungiDB:VP01_8274g1"/>
<organism evidence="3 4">
    <name type="scientific">Puccinia sorghi</name>
    <dbReference type="NCBI Taxonomy" id="27349"/>
    <lineage>
        <taxon>Eukaryota</taxon>
        <taxon>Fungi</taxon>
        <taxon>Dikarya</taxon>
        <taxon>Basidiomycota</taxon>
        <taxon>Pucciniomycotina</taxon>
        <taxon>Pucciniomycetes</taxon>
        <taxon>Pucciniales</taxon>
        <taxon>Pucciniaceae</taxon>
        <taxon>Puccinia</taxon>
    </lineage>
</organism>
<keyword evidence="1" id="KW-0472">Membrane</keyword>
<feature type="domain" description="Tet-like 2OG-Fe(II) oxygenase" evidence="2">
    <location>
        <begin position="112"/>
        <end position="163"/>
    </location>
</feature>
<name>A0A0L6U9T2_9BASI</name>
<protein>
    <recommendedName>
        <fullName evidence="2">Tet-like 2OG-Fe(II) oxygenase domain-containing protein</fullName>
    </recommendedName>
</protein>
<evidence type="ECO:0000256" key="1">
    <source>
        <dbReference type="SAM" id="Phobius"/>
    </source>
</evidence>
<evidence type="ECO:0000313" key="4">
    <source>
        <dbReference type="Proteomes" id="UP000037035"/>
    </source>
</evidence>
<comment type="caution">
    <text evidence="3">The sequence shown here is derived from an EMBL/GenBank/DDBJ whole genome shotgun (WGS) entry which is preliminary data.</text>
</comment>
<sequence>FLHSGLNIVWDPLDEASIIVLKSCSKMSEKREQQTHSRAEQSCETQSKTQIVSISIDFSNSTPETPYCRQYPVLILFIIILLCLCLVFFSSNLSVIHYIAIIQFTPFKKLTASEKDDLNLLSTFLHNSIQFINPISSCSRVWGGLMWAIGWCKSYNKDKMFGQ</sequence>